<reference evidence="1" key="2">
    <citation type="journal article" date="2015" name="Data Brief">
        <title>Shoot transcriptome of the giant reed, Arundo donax.</title>
        <authorList>
            <person name="Barrero R.A."/>
            <person name="Guerrero F.D."/>
            <person name="Moolhuijzen P."/>
            <person name="Goolsby J.A."/>
            <person name="Tidwell J."/>
            <person name="Bellgard S.E."/>
            <person name="Bellgard M.I."/>
        </authorList>
    </citation>
    <scope>NUCLEOTIDE SEQUENCE</scope>
    <source>
        <tissue evidence="1">Shoot tissue taken approximately 20 cm above the soil surface</tissue>
    </source>
</reference>
<name>A0A0A8YQ12_ARUDO</name>
<reference evidence="1" key="1">
    <citation type="submission" date="2014-09" db="EMBL/GenBank/DDBJ databases">
        <authorList>
            <person name="Magalhaes I.L.F."/>
            <person name="Oliveira U."/>
            <person name="Santos F.R."/>
            <person name="Vidigal T.H.D.A."/>
            <person name="Brescovit A.D."/>
            <person name="Santos A.J."/>
        </authorList>
    </citation>
    <scope>NUCLEOTIDE SEQUENCE</scope>
    <source>
        <tissue evidence="1">Shoot tissue taken approximately 20 cm above the soil surface</tissue>
    </source>
</reference>
<protein>
    <submittedName>
        <fullName evidence="1">Uncharacterized protein</fullName>
    </submittedName>
</protein>
<dbReference type="EMBL" id="GBRH01269041">
    <property type="protein sequence ID" value="JAD28854.1"/>
    <property type="molecule type" value="Transcribed_RNA"/>
</dbReference>
<organism evidence="1">
    <name type="scientific">Arundo donax</name>
    <name type="common">Giant reed</name>
    <name type="synonym">Donax arundinaceus</name>
    <dbReference type="NCBI Taxonomy" id="35708"/>
    <lineage>
        <taxon>Eukaryota</taxon>
        <taxon>Viridiplantae</taxon>
        <taxon>Streptophyta</taxon>
        <taxon>Embryophyta</taxon>
        <taxon>Tracheophyta</taxon>
        <taxon>Spermatophyta</taxon>
        <taxon>Magnoliopsida</taxon>
        <taxon>Liliopsida</taxon>
        <taxon>Poales</taxon>
        <taxon>Poaceae</taxon>
        <taxon>PACMAD clade</taxon>
        <taxon>Arundinoideae</taxon>
        <taxon>Arundineae</taxon>
        <taxon>Arundo</taxon>
    </lineage>
</organism>
<evidence type="ECO:0000313" key="1">
    <source>
        <dbReference type="EMBL" id="JAD28854.1"/>
    </source>
</evidence>
<accession>A0A0A8YQ12</accession>
<dbReference type="AlphaFoldDB" id="A0A0A8YQ12"/>
<sequence length="46" mass="5064">MKMASSTVQSIGQPSEADNEVRYARGASKKHVKLQLQVLRIVLAHS</sequence>
<proteinExistence type="predicted"/>